<sequence>MKATRKAVSTLVKPCTVSAIFPNSSKRTTILLLGWAGARDDHLAKYSQIYENEGFSTLRFTSAFDGHRRSLKGAPSANSMKQWREKDGMLTFYNSLTQATSSITENTLRSIGT</sequence>
<protein>
    <recommendedName>
        <fullName evidence="3">Transmembrane protein 53</fullName>
    </recommendedName>
</protein>
<dbReference type="EMBL" id="JAHQIW010006473">
    <property type="protein sequence ID" value="KAJ1369271.1"/>
    <property type="molecule type" value="Genomic_DNA"/>
</dbReference>
<proteinExistence type="predicted"/>
<evidence type="ECO:0000313" key="1">
    <source>
        <dbReference type="EMBL" id="KAJ1369271.1"/>
    </source>
</evidence>
<name>A0AAD5R450_PARTN</name>
<dbReference type="Pfam" id="PF05705">
    <property type="entry name" value="DUF829"/>
    <property type="match status" value="1"/>
</dbReference>
<dbReference type="InterPro" id="IPR008547">
    <property type="entry name" value="DUF829_TMEM53"/>
</dbReference>
<gene>
    <name evidence="1" type="ORF">KIN20_030689</name>
</gene>
<accession>A0AAD5R450</accession>
<dbReference type="Proteomes" id="UP001196413">
    <property type="component" value="Unassembled WGS sequence"/>
</dbReference>
<keyword evidence="2" id="KW-1185">Reference proteome</keyword>
<evidence type="ECO:0008006" key="3">
    <source>
        <dbReference type="Google" id="ProtNLM"/>
    </source>
</evidence>
<reference evidence="1" key="1">
    <citation type="submission" date="2021-06" db="EMBL/GenBank/DDBJ databases">
        <title>Parelaphostrongylus tenuis whole genome reference sequence.</title>
        <authorList>
            <person name="Garwood T.J."/>
            <person name="Larsen P.A."/>
            <person name="Fountain-Jones N.M."/>
            <person name="Garbe J.R."/>
            <person name="Macchietto M.G."/>
            <person name="Kania S.A."/>
            <person name="Gerhold R.W."/>
            <person name="Richards J.E."/>
            <person name="Wolf T.M."/>
        </authorList>
    </citation>
    <scope>NUCLEOTIDE SEQUENCE</scope>
    <source>
        <strain evidence="1">MNPRO001-30</strain>
        <tissue evidence="1">Meninges</tissue>
    </source>
</reference>
<dbReference type="AlphaFoldDB" id="A0AAD5R450"/>
<evidence type="ECO:0000313" key="2">
    <source>
        <dbReference type="Proteomes" id="UP001196413"/>
    </source>
</evidence>
<comment type="caution">
    <text evidence="1">The sequence shown here is derived from an EMBL/GenBank/DDBJ whole genome shotgun (WGS) entry which is preliminary data.</text>
</comment>
<organism evidence="1 2">
    <name type="scientific">Parelaphostrongylus tenuis</name>
    <name type="common">Meningeal worm</name>
    <dbReference type="NCBI Taxonomy" id="148309"/>
    <lineage>
        <taxon>Eukaryota</taxon>
        <taxon>Metazoa</taxon>
        <taxon>Ecdysozoa</taxon>
        <taxon>Nematoda</taxon>
        <taxon>Chromadorea</taxon>
        <taxon>Rhabditida</taxon>
        <taxon>Rhabditina</taxon>
        <taxon>Rhabditomorpha</taxon>
        <taxon>Strongyloidea</taxon>
        <taxon>Metastrongylidae</taxon>
        <taxon>Parelaphostrongylus</taxon>
    </lineage>
</organism>